<dbReference type="AlphaFoldDB" id="A0A940MH10"/>
<dbReference type="Proteomes" id="UP000675940">
    <property type="component" value="Unassembled WGS sequence"/>
</dbReference>
<feature type="transmembrane region" description="Helical" evidence="1">
    <location>
        <begin position="49"/>
        <end position="68"/>
    </location>
</feature>
<organism evidence="2 3">
    <name type="scientific">Sagittula salina</name>
    <dbReference type="NCBI Taxonomy" id="2820268"/>
    <lineage>
        <taxon>Bacteria</taxon>
        <taxon>Pseudomonadati</taxon>
        <taxon>Pseudomonadota</taxon>
        <taxon>Alphaproteobacteria</taxon>
        <taxon>Rhodobacterales</taxon>
        <taxon>Roseobacteraceae</taxon>
        <taxon>Sagittula</taxon>
    </lineage>
</organism>
<dbReference type="EMBL" id="JAGISH010000001">
    <property type="protein sequence ID" value="MBP0481570.1"/>
    <property type="molecule type" value="Genomic_DNA"/>
</dbReference>
<reference evidence="2" key="1">
    <citation type="submission" date="2021-03" db="EMBL/GenBank/DDBJ databases">
        <title>Sagittula salina sp. nov. strain M10.9X isolated from the marine waste.</title>
        <authorList>
            <person name="Satari L."/>
            <person name="Molina-Menor E."/>
            <person name="Vidal-Verdu A."/>
            <person name="Pascual J."/>
            <person name="Pereto J."/>
            <person name="Porcar M."/>
        </authorList>
    </citation>
    <scope>NUCLEOTIDE SEQUENCE</scope>
    <source>
        <strain evidence="2">M10.9X</strain>
    </source>
</reference>
<proteinExistence type="predicted"/>
<evidence type="ECO:0000313" key="3">
    <source>
        <dbReference type="Proteomes" id="UP000675940"/>
    </source>
</evidence>
<keyword evidence="1" id="KW-0472">Membrane</keyword>
<sequence length="98" mass="10822">MAIVAAVAYRFWSDPIAFECPRPTAGTLNEGVIYVCSFGYPKLEVDNLFFGWLYVWTAVSLLTTLFGMSWRAAGVVIIAIFSLLVADISSEAIAKYLM</sequence>
<feature type="transmembrane region" description="Helical" evidence="1">
    <location>
        <begin position="75"/>
        <end position="97"/>
    </location>
</feature>
<protein>
    <submittedName>
        <fullName evidence="2">Uncharacterized protein</fullName>
    </submittedName>
</protein>
<keyword evidence="1" id="KW-1133">Transmembrane helix</keyword>
<name>A0A940MH10_9RHOB</name>
<keyword evidence="1" id="KW-0812">Transmembrane</keyword>
<evidence type="ECO:0000313" key="2">
    <source>
        <dbReference type="EMBL" id="MBP0481570.1"/>
    </source>
</evidence>
<gene>
    <name evidence="2" type="ORF">J5474_03570</name>
</gene>
<evidence type="ECO:0000256" key="1">
    <source>
        <dbReference type="SAM" id="Phobius"/>
    </source>
</evidence>
<accession>A0A940MH10</accession>
<keyword evidence="3" id="KW-1185">Reference proteome</keyword>
<dbReference type="RefSeq" id="WP_209359370.1">
    <property type="nucleotide sequence ID" value="NZ_JAGISH010000001.1"/>
</dbReference>
<comment type="caution">
    <text evidence="2">The sequence shown here is derived from an EMBL/GenBank/DDBJ whole genome shotgun (WGS) entry which is preliminary data.</text>
</comment>